<comment type="caution">
    <text evidence="1">The sequence shown here is derived from an EMBL/GenBank/DDBJ whole genome shotgun (WGS) entry which is preliminary data.</text>
</comment>
<keyword evidence="2" id="KW-1185">Reference proteome</keyword>
<dbReference type="Proteomes" id="UP000324222">
    <property type="component" value="Unassembled WGS sequence"/>
</dbReference>
<accession>A0A5B7GY98</accession>
<evidence type="ECO:0000313" key="1">
    <source>
        <dbReference type="EMBL" id="MPC61848.1"/>
    </source>
</evidence>
<sequence>MQHCASSLLSALHKPPGKGILGDVFPFRNPKGRARASPPLLTTIPPATQHVRMTQRANEGQRRGGFRVPICFALRPLVFPLTVPFKTKFSFPAQPIEQLRLRDVTPGLLPHQAIRRYRGPCLLC</sequence>
<name>A0A5B7GY98_PORTR</name>
<gene>
    <name evidence="1" type="ORF">E2C01_055926</name>
</gene>
<evidence type="ECO:0000313" key="2">
    <source>
        <dbReference type="Proteomes" id="UP000324222"/>
    </source>
</evidence>
<protein>
    <submittedName>
        <fullName evidence="1">Uncharacterized protein</fullName>
    </submittedName>
</protein>
<reference evidence="1 2" key="1">
    <citation type="submission" date="2019-05" db="EMBL/GenBank/DDBJ databases">
        <title>Another draft genome of Portunus trituberculatus and its Hox gene families provides insights of decapod evolution.</title>
        <authorList>
            <person name="Jeong J.-H."/>
            <person name="Song I."/>
            <person name="Kim S."/>
            <person name="Choi T."/>
            <person name="Kim D."/>
            <person name="Ryu S."/>
            <person name="Kim W."/>
        </authorList>
    </citation>
    <scope>NUCLEOTIDE SEQUENCE [LARGE SCALE GENOMIC DNA]</scope>
    <source>
        <tissue evidence="1">Muscle</tissue>
    </source>
</reference>
<proteinExistence type="predicted"/>
<dbReference type="AlphaFoldDB" id="A0A5B7GY98"/>
<dbReference type="EMBL" id="VSRR010019010">
    <property type="protein sequence ID" value="MPC61848.1"/>
    <property type="molecule type" value="Genomic_DNA"/>
</dbReference>
<organism evidence="1 2">
    <name type="scientific">Portunus trituberculatus</name>
    <name type="common">Swimming crab</name>
    <name type="synonym">Neptunus trituberculatus</name>
    <dbReference type="NCBI Taxonomy" id="210409"/>
    <lineage>
        <taxon>Eukaryota</taxon>
        <taxon>Metazoa</taxon>
        <taxon>Ecdysozoa</taxon>
        <taxon>Arthropoda</taxon>
        <taxon>Crustacea</taxon>
        <taxon>Multicrustacea</taxon>
        <taxon>Malacostraca</taxon>
        <taxon>Eumalacostraca</taxon>
        <taxon>Eucarida</taxon>
        <taxon>Decapoda</taxon>
        <taxon>Pleocyemata</taxon>
        <taxon>Brachyura</taxon>
        <taxon>Eubrachyura</taxon>
        <taxon>Portunoidea</taxon>
        <taxon>Portunidae</taxon>
        <taxon>Portuninae</taxon>
        <taxon>Portunus</taxon>
    </lineage>
</organism>